<feature type="transmembrane region" description="Helical" evidence="2">
    <location>
        <begin position="229"/>
        <end position="248"/>
    </location>
</feature>
<evidence type="ECO:0000313" key="4">
    <source>
        <dbReference type="Proteomes" id="UP000007993"/>
    </source>
</evidence>
<feature type="transmembrane region" description="Helical" evidence="2">
    <location>
        <begin position="166"/>
        <end position="186"/>
    </location>
</feature>
<name>K5DH87_RHOBT</name>
<feature type="transmembrane region" description="Helical" evidence="2">
    <location>
        <begin position="198"/>
        <end position="217"/>
    </location>
</feature>
<evidence type="ECO:0000256" key="1">
    <source>
        <dbReference type="SAM" id="MobiDB-lite"/>
    </source>
</evidence>
<protein>
    <submittedName>
        <fullName evidence="3">Uncharacterized protein</fullName>
    </submittedName>
</protein>
<feature type="compositionally biased region" description="Polar residues" evidence="1">
    <location>
        <begin position="1"/>
        <end position="22"/>
    </location>
</feature>
<sequence length="614" mass="67222">MNASPIQQSTIQQSVATGSSANDRGVTDRRNNWQKDCLAAARLLWARWGGVWRKLWLLSLIGVALAAWIHRLFGTDVLLASSAIAGVMAVTQAPLLLWSIFAIDWSGPDVERKASGFDAFLLRSPIPSSRLLFVAAVARHAAIAVSLLMIAIAIELSMVDRSEHERWIYPALWISLGTGSMAVLAFCWRPFSWNGYRVLTLLVLIPAGYMVMCWPLVALDSGHPKWLLLVYFPWLLLSLWGGTLWITYRSLELARANSYGLDDAGSITARIREFASSIGEWILGVGASVRRSGQASALAWFDGRQSRAMRWSMIAWIGLPTLVLLACLPLNFASVVVAGLIVLTYTALSTAGGWGEVSGMRRGSQGRAMPLLLAVSPVSREVLAAIKVWRTIRLVLLASLVTFGVLGAFAIPANQPVWNQWSESMASGTGVSSFAMGIRVSLAIAMFSTMVLVGRGVAMLWLALMADRRVTAAVTFVVSVGFLWGAFRLGSWFASQSEWEVMLQEFRLGVLQILTWVTWLLWAKLATVVVAFVQAIRQPGTPKAWIAKSVAVWCLTVVLLSAVLMGVLPQQIVLSESWGTWTPTFLPVAMVIALVIPLARVLILPWAVGRDLHR</sequence>
<feature type="transmembrane region" description="Helical" evidence="2">
    <location>
        <begin position="470"/>
        <end position="493"/>
    </location>
</feature>
<feature type="transmembrane region" description="Helical" evidence="2">
    <location>
        <begin position="79"/>
        <end position="103"/>
    </location>
</feature>
<feature type="transmembrane region" description="Helical" evidence="2">
    <location>
        <begin position="394"/>
        <end position="413"/>
    </location>
</feature>
<feature type="region of interest" description="Disordered" evidence="1">
    <location>
        <begin position="1"/>
        <end position="28"/>
    </location>
</feature>
<feature type="transmembrane region" description="Helical" evidence="2">
    <location>
        <begin position="545"/>
        <end position="568"/>
    </location>
</feature>
<comment type="caution">
    <text evidence="3">The sequence shown here is derived from an EMBL/GenBank/DDBJ whole genome shotgun (WGS) entry which is preliminary data.</text>
</comment>
<feature type="transmembrane region" description="Helical" evidence="2">
    <location>
        <begin position="338"/>
        <end position="357"/>
    </location>
</feature>
<dbReference type="Proteomes" id="UP000007993">
    <property type="component" value="Unassembled WGS sequence"/>
</dbReference>
<accession>K5DH87</accession>
<dbReference type="AlphaFoldDB" id="K5DH87"/>
<organism evidence="3 4">
    <name type="scientific">Rhodopirellula baltica SH28</name>
    <dbReference type="NCBI Taxonomy" id="993517"/>
    <lineage>
        <taxon>Bacteria</taxon>
        <taxon>Pseudomonadati</taxon>
        <taxon>Planctomycetota</taxon>
        <taxon>Planctomycetia</taxon>
        <taxon>Pirellulales</taxon>
        <taxon>Pirellulaceae</taxon>
        <taxon>Rhodopirellula</taxon>
    </lineage>
</organism>
<keyword evidence="2" id="KW-0812">Transmembrane</keyword>
<feature type="transmembrane region" description="Helical" evidence="2">
    <location>
        <begin position="313"/>
        <end position="332"/>
    </location>
</feature>
<feature type="transmembrane region" description="Helical" evidence="2">
    <location>
        <begin position="513"/>
        <end position="533"/>
    </location>
</feature>
<evidence type="ECO:0000256" key="2">
    <source>
        <dbReference type="SAM" id="Phobius"/>
    </source>
</evidence>
<keyword evidence="2" id="KW-1133">Transmembrane helix</keyword>
<dbReference type="RefSeq" id="WP_007332266.1">
    <property type="nucleotide sequence ID" value="NZ_AMCW01000067.1"/>
</dbReference>
<dbReference type="EMBL" id="AMCW01000067">
    <property type="protein sequence ID" value="EKK02199.1"/>
    <property type="molecule type" value="Genomic_DNA"/>
</dbReference>
<feature type="transmembrane region" description="Helical" evidence="2">
    <location>
        <begin position="131"/>
        <end position="154"/>
    </location>
</feature>
<gene>
    <name evidence="3" type="ORF">RBSH_02530</name>
</gene>
<feature type="transmembrane region" description="Helical" evidence="2">
    <location>
        <begin position="588"/>
        <end position="608"/>
    </location>
</feature>
<keyword evidence="2" id="KW-0472">Membrane</keyword>
<evidence type="ECO:0000313" key="3">
    <source>
        <dbReference type="EMBL" id="EKK02199.1"/>
    </source>
</evidence>
<reference evidence="3 4" key="1">
    <citation type="journal article" date="2013" name="Mar. Genomics">
        <title>Expression of sulfatases in Rhodopirellula baltica and the diversity of sulfatases in the genus Rhodopirellula.</title>
        <authorList>
            <person name="Wegner C.E."/>
            <person name="Richter-Heitmann T."/>
            <person name="Klindworth A."/>
            <person name="Klockow C."/>
            <person name="Richter M."/>
            <person name="Achstetter T."/>
            <person name="Glockner F.O."/>
            <person name="Harder J."/>
        </authorList>
    </citation>
    <scope>NUCLEOTIDE SEQUENCE [LARGE SCALE GENOMIC DNA]</scope>
    <source>
        <strain evidence="3 4">SH28</strain>
    </source>
</reference>
<dbReference type="PATRIC" id="fig|993517.3.peg.2738"/>
<feature type="transmembrane region" description="Helical" evidence="2">
    <location>
        <begin position="433"/>
        <end position="458"/>
    </location>
</feature>
<proteinExistence type="predicted"/>
<feature type="transmembrane region" description="Helical" evidence="2">
    <location>
        <begin position="55"/>
        <end position="73"/>
    </location>
</feature>